<accession>A0A931FL40</accession>
<gene>
    <name evidence="1" type="ORF">I2H38_00105</name>
</gene>
<dbReference type="AlphaFoldDB" id="A0A931FL40"/>
<protein>
    <submittedName>
        <fullName evidence="1">Uncharacterized protein</fullName>
    </submittedName>
</protein>
<dbReference type="EMBL" id="JADQDO010000001">
    <property type="protein sequence ID" value="MBF9231769.1"/>
    <property type="molecule type" value="Genomic_DNA"/>
</dbReference>
<evidence type="ECO:0000313" key="1">
    <source>
        <dbReference type="EMBL" id="MBF9231769.1"/>
    </source>
</evidence>
<sequence>MLTEADLKAPASLLFETVGAHPEEPLRDWSDAKEFASLREAVHWAMNAEAPAGKHAIIRAASGYVLRPEMLEGIWASLQGP</sequence>
<organism evidence="1 2">
    <name type="scientific">Microvirga alba</name>
    <dbReference type="NCBI Taxonomy" id="2791025"/>
    <lineage>
        <taxon>Bacteria</taxon>
        <taxon>Pseudomonadati</taxon>
        <taxon>Pseudomonadota</taxon>
        <taxon>Alphaproteobacteria</taxon>
        <taxon>Hyphomicrobiales</taxon>
        <taxon>Methylobacteriaceae</taxon>
        <taxon>Microvirga</taxon>
    </lineage>
</organism>
<dbReference type="RefSeq" id="WP_196269778.1">
    <property type="nucleotide sequence ID" value="NZ_JADQDO010000001.1"/>
</dbReference>
<proteinExistence type="predicted"/>
<keyword evidence="2" id="KW-1185">Reference proteome</keyword>
<reference evidence="1" key="1">
    <citation type="submission" date="2020-11" db="EMBL/GenBank/DDBJ databases">
        <authorList>
            <person name="Kim M.K."/>
        </authorList>
    </citation>
    <scope>NUCLEOTIDE SEQUENCE</scope>
    <source>
        <strain evidence="1">BT350</strain>
    </source>
</reference>
<name>A0A931FL40_9HYPH</name>
<evidence type="ECO:0000313" key="2">
    <source>
        <dbReference type="Proteomes" id="UP000599312"/>
    </source>
</evidence>
<comment type="caution">
    <text evidence="1">The sequence shown here is derived from an EMBL/GenBank/DDBJ whole genome shotgun (WGS) entry which is preliminary data.</text>
</comment>
<dbReference type="Proteomes" id="UP000599312">
    <property type="component" value="Unassembled WGS sequence"/>
</dbReference>